<feature type="compositionally biased region" description="Basic and acidic residues" evidence="1">
    <location>
        <begin position="144"/>
        <end position="166"/>
    </location>
</feature>
<organism evidence="3 4">
    <name type="scientific">Erythroxylum novogranatense</name>
    <dbReference type="NCBI Taxonomy" id="1862640"/>
    <lineage>
        <taxon>Eukaryota</taxon>
        <taxon>Viridiplantae</taxon>
        <taxon>Streptophyta</taxon>
        <taxon>Embryophyta</taxon>
        <taxon>Tracheophyta</taxon>
        <taxon>Spermatophyta</taxon>
        <taxon>Magnoliopsida</taxon>
        <taxon>eudicotyledons</taxon>
        <taxon>Gunneridae</taxon>
        <taxon>Pentapetalae</taxon>
        <taxon>rosids</taxon>
        <taxon>fabids</taxon>
        <taxon>Malpighiales</taxon>
        <taxon>Erythroxylaceae</taxon>
        <taxon>Erythroxylum</taxon>
    </lineage>
</organism>
<feature type="compositionally biased region" description="Basic and acidic residues" evidence="1">
    <location>
        <begin position="186"/>
        <end position="199"/>
    </location>
</feature>
<sequence>MVCMVCKLKKSISNLLDNDISNFMILLILLGLKKISLIGIFMCFPLYDFLICETKAGFYPPSSRLLVSDHSMQDVRAKIFPFKRRKVEAPEVITLITLPVRRKERSLSSLVVGTPKVSTQTTTTGKQTKPFPIKSPASRGSKFSIEKGEDLIPGHPEKSSSAETIKKLNQNLRKNSSVAEASQHASNEKTENSDEQWDTKSDLWQPLNCLVEVANRTKSFKSNSQSSDGKLECSQGPDNDIHVRKIKLKGSKDNCKGENEKNNPATGSSEPAECKRLHRIHCEKATVFGDSGISSQDASNTVSAKQKRRFGPVWFSLVTCENQKGVASLPQIPASYLRIKDGSIPVSFIHKYLMKKLNLNTEAEVRKVQYDFGYNVVNYMCDTTLPLILYHLQPFMF</sequence>
<keyword evidence="4" id="KW-1185">Reference proteome</keyword>
<dbReference type="InterPro" id="IPR044807">
    <property type="entry name" value="DRIP1-like"/>
</dbReference>
<evidence type="ECO:0000256" key="2">
    <source>
        <dbReference type="SAM" id="Phobius"/>
    </source>
</evidence>
<feature type="region of interest" description="Disordered" evidence="1">
    <location>
        <begin position="117"/>
        <end position="199"/>
    </location>
</feature>
<dbReference type="AlphaFoldDB" id="A0AAV8T3E9"/>
<dbReference type="PANTHER" id="PTHR46293:SF16">
    <property type="entry name" value="E3 UBIQUITIN PROTEIN LIGASE DRIP1"/>
    <property type="match status" value="1"/>
</dbReference>
<feature type="compositionally biased region" description="Basic and acidic residues" evidence="1">
    <location>
        <begin position="252"/>
        <end position="261"/>
    </location>
</feature>
<evidence type="ECO:0000313" key="4">
    <source>
        <dbReference type="Proteomes" id="UP001159364"/>
    </source>
</evidence>
<keyword evidence="2" id="KW-0472">Membrane</keyword>
<comment type="caution">
    <text evidence="3">The sequence shown here is derived from an EMBL/GenBank/DDBJ whole genome shotgun (WGS) entry which is preliminary data.</text>
</comment>
<dbReference type="Proteomes" id="UP001159364">
    <property type="component" value="Linkage Group LG06"/>
</dbReference>
<dbReference type="GO" id="GO:0004842">
    <property type="term" value="F:ubiquitin-protein transferase activity"/>
    <property type="evidence" value="ECO:0007669"/>
    <property type="project" value="InterPro"/>
</dbReference>
<feature type="compositionally biased region" description="Low complexity" evidence="1">
    <location>
        <begin position="117"/>
        <end position="130"/>
    </location>
</feature>
<gene>
    <name evidence="3" type="ORF">K2173_001332</name>
</gene>
<evidence type="ECO:0000313" key="3">
    <source>
        <dbReference type="EMBL" id="KAJ8761276.1"/>
    </source>
</evidence>
<proteinExistence type="predicted"/>
<name>A0AAV8T3E9_9ROSI</name>
<evidence type="ECO:0000256" key="1">
    <source>
        <dbReference type="SAM" id="MobiDB-lite"/>
    </source>
</evidence>
<feature type="compositionally biased region" description="Polar residues" evidence="1">
    <location>
        <begin position="167"/>
        <end position="185"/>
    </location>
</feature>
<keyword evidence="2" id="KW-1133">Transmembrane helix</keyword>
<feature type="region of interest" description="Disordered" evidence="1">
    <location>
        <begin position="252"/>
        <end position="272"/>
    </location>
</feature>
<dbReference type="EMBL" id="JAIWQS010000006">
    <property type="protein sequence ID" value="KAJ8761276.1"/>
    <property type="molecule type" value="Genomic_DNA"/>
</dbReference>
<protein>
    <submittedName>
        <fullName evidence="3">Uncharacterized protein</fullName>
    </submittedName>
</protein>
<feature type="transmembrane region" description="Helical" evidence="2">
    <location>
        <begin position="20"/>
        <end position="47"/>
    </location>
</feature>
<accession>A0AAV8T3E9</accession>
<keyword evidence="2" id="KW-0812">Transmembrane</keyword>
<dbReference type="PANTHER" id="PTHR46293">
    <property type="entry name" value="E3 UBIQUITIN PROTEIN LIGASE DRIP1"/>
    <property type="match status" value="1"/>
</dbReference>
<reference evidence="3 4" key="1">
    <citation type="submission" date="2021-09" db="EMBL/GenBank/DDBJ databases">
        <title>Genomic insights and catalytic innovation underlie evolution of tropane alkaloids biosynthesis.</title>
        <authorList>
            <person name="Wang Y.-J."/>
            <person name="Tian T."/>
            <person name="Huang J.-P."/>
            <person name="Huang S.-X."/>
        </authorList>
    </citation>
    <scope>NUCLEOTIDE SEQUENCE [LARGE SCALE GENOMIC DNA]</scope>
    <source>
        <strain evidence="3">KIB-2018</strain>
        <tissue evidence="3">Leaf</tissue>
    </source>
</reference>